<sequence length="417" mass="46466">MLSILSILSTLLSVFALVLRTVSLPIEGLAVVAAVFCAASDPSMSRVLPFSWLTLMVNLFGHRFQAVQGLGLDSPWLTGLSMWRPVLTISDRLWLPHRHLHCHSTADAWLWPHRRPPSKIGPLRRSLFTANLVFFPSCSLNLTIVFVLGWQDCTNRCLWAGRDSHLPPKRFGLLPDMSERLSVALLDSGNRNSVGSGIHTKSGGNPVAPLDRSTQLCDGSWTGLHRALLILGQRHGLLKAHEWASFLGWCCIHLGDLLPWSLVSRSLDRLFFAFFSFLDCPSPRDSLGPLDRLINWVSFIWVTPGLADPFMTRTLFNSPLDVHGLYFWRHLTAWSTQRASPWSICYSSLSQLPPFSLLMDSKLIYSMENLQFTAAESESIVVEPPCEAGDSGLWLVGSVISNMAVDGDSVCRIFRSV</sequence>
<keyword evidence="1" id="KW-0732">Signal</keyword>
<name>A0ABR2CXV1_9ROSI</name>
<accession>A0ABR2CXV1</accession>
<reference evidence="2 3" key="1">
    <citation type="journal article" date="2024" name="G3 (Bethesda)">
        <title>Genome assembly of Hibiscus sabdariffa L. provides insights into metabolisms of medicinal natural products.</title>
        <authorList>
            <person name="Kim T."/>
        </authorList>
    </citation>
    <scope>NUCLEOTIDE SEQUENCE [LARGE SCALE GENOMIC DNA]</scope>
    <source>
        <strain evidence="2">TK-2024</strain>
        <tissue evidence="2">Old leaves</tissue>
    </source>
</reference>
<keyword evidence="3" id="KW-1185">Reference proteome</keyword>
<evidence type="ECO:0000256" key="1">
    <source>
        <dbReference type="SAM" id="SignalP"/>
    </source>
</evidence>
<comment type="caution">
    <text evidence="2">The sequence shown here is derived from an EMBL/GenBank/DDBJ whole genome shotgun (WGS) entry which is preliminary data.</text>
</comment>
<protein>
    <submittedName>
        <fullName evidence="2">Uncharacterized protein</fullName>
    </submittedName>
</protein>
<dbReference type="EMBL" id="JBBPBM010000042">
    <property type="protein sequence ID" value="KAK8523707.1"/>
    <property type="molecule type" value="Genomic_DNA"/>
</dbReference>
<gene>
    <name evidence="2" type="ORF">V6N12_013792</name>
</gene>
<feature type="chain" id="PRO_5045398156" evidence="1">
    <location>
        <begin position="17"/>
        <end position="417"/>
    </location>
</feature>
<feature type="signal peptide" evidence="1">
    <location>
        <begin position="1"/>
        <end position="16"/>
    </location>
</feature>
<dbReference type="Proteomes" id="UP001472677">
    <property type="component" value="Unassembled WGS sequence"/>
</dbReference>
<proteinExistence type="predicted"/>
<evidence type="ECO:0000313" key="3">
    <source>
        <dbReference type="Proteomes" id="UP001472677"/>
    </source>
</evidence>
<organism evidence="2 3">
    <name type="scientific">Hibiscus sabdariffa</name>
    <name type="common">roselle</name>
    <dbReference type="NCBI Taxonomy" id="183260"/>
    <lineage>
        <taxon>Eukaryota</taxon>
        <taxon>Viridiplantae</taxon>
        <taxon>Streptophyta</taxon>
        <taxon>Embryophyta</taxon>
        <taxon>Tracheophyta</taxon>
        <taxon>Spermatophyta</taxon>
        <taxon>Magnoliopsida</taxon>
        <taxon>eudicotyledons</taxon>
        <taxon>Gunneridae</taxon>
        <taxon>Pentapetalae</taxon>
        <taxon>rosids</taxon>
        <taxon>malvids</taxon>
        <taxon>Malvales</taxon>
        <taxon>Malvaceae</taxon>
        <taxon>Malvoideae</taxon>
        <taxon>Hibiscus</taxon>
    </lineage>
</organism>
<evidence type="ECO:0000313" key="2">
    <source>
        <dbReference type="EMBL" id="KAK8523707.1"/>
    </source>
</evidence>